<dbReference type="Proteomes" id="UP000597444">
    <property type="component" value="Unassembled WGS sequence"/>
</dbReference>
<dbReference type="EMBL" id="BNJK01000002">
    <property type="protein sequence ID" value="GHO98181.1"/>
    <property type="molecule type" value="Genomic_DNA"/>
</dbReference>
<name>A0A8J3IZN3_9CHLR</name>
<reference evidence="2" key="1">
    <citation type="submission" date="2020-10" db="EMBL/GenBank/DDBJ databases">
        <title>Taxonomic study of unclassified bacteria belonging to the class Ktedonobacteria.</title>
        <authorList>
            <person name="Yabe S."/>
            <person name="Wang C.M."/>
            <person name="Zheng Y."/>
            <person name="Sakai Y."/>
            <person name="Cavaletti L."/>
            <person name="Monciardini P."/>
            <person name="Donadio S."/>
        </authorList>
    </citation>
    <scope>NUCLEOTIDE SEQUENCE</scope>
    <source>
        <strain evidence="2">ID150040</strain>
    </source>
</reference>
<gene>
    <name evidence="2" type="ORF">KSF_082290</name>
</gene>
<dbReference type="AlphaFoldDB" id="A0A8J3IZN3"/>
<protein>
    <submittedName>
        <fullName evidence="2">Uncharacterized protein</fullName>
    </submittedName>
</protein>
<sequence>MKGEWLWAQRMVGLPVATRGRALGDAGALRLSLVGRGNRETNKRCGESDKRKAPTKTPNTPCRYGWGNLLSPRSICRMHQL</sequence>
<accession>A0A8J3IZN3</accession>
<feature type="region of interest" description="Disordered" evidence="1">
    <location>
        <begin position="39"/>
        <end position="60"/>
    </location>
</feature>
<evidence type="ECO:0000256" key="1">
    <source>
        <dbReference type="SAM" id="MobiDB-lite"/>
    </source>
</evidence>
<organism evidence="2 3">
    <name type="scientific">Reticulibacter mediterranei</name>
    <dbReference type="NCBI Taxonomy" id="2778369"/>
    <lineage>
        <taxon>Bacteria</taxon>
        <taxon>Bacillati</taxon>
        <taxon>Chloroflexota</taxon>
        <taxon>Ktedonobacteria</taxon>
        <taxon>Ktedonobacterales</taxon>
        <taxon>Reticulibacteraceae</taxon>
        <taxon>Reticulibacter</taxon>
    </lineage>
</organism>
<evidence type="ECO:0000313" key="3">
    <source>
        <dbReference type="Proteomes" id="UP000597444"/>
    </source>
</evidence>
<proteinExistence type="predicted"/>
<evidence type="ECO:0000313" key="2">
    <source>
        <dbReference type="EMBL" id="GHO98181.1"/>
    </source>
</evidence>
<feature type="compositionally biased region" description="Basic and acidic residues" evidence="1">
    <location>
        <begin position="39"/>
        <end position="52"/>
    </location>
</feature>
<keyword evidence="3" id="KW-1185">Reference proteome</keyword>
<comment type="caution">
    <text evidence="2">The sequence shown here is derived from an EMBL/GenBank/DDBJ whole genome shotgun (WGS) entry which is preliminary data.</text>
</comment>